<comment type="caution">
    <text evidence="6">The sequence shown here is derived from an EMBL/GenBank/DDBJ whole genome shotgun (WGS) entry which is preliminary data.</text>
</comment>
<evidence type="ECO:0000313" key="6">
    <source>
        <dbReference type="EMBL" id="TGO48702.1"/>
    </source>
</evidence>
<keyword evidence="7" id="KW-1185">Reference proteome</keyword>
<keyword evidence="4 5" id="KW-0472">Membrane</keyword>
<dbReference type="SUPFAM" id="SSF103473">
    <property type="entry name" value="MFS general substrate transporter"/>
    <property type="match status" value="1"/>
</dbReference>
<name>A0A4Z1HN34_9HELO</name>
<gene>
    <name evidence="6" type="ORF">BCON_0232g00110</name>
</gene>
<organism evidence="6 7">
    <name type="scientific">Botryotinia convoluta</name>
    <dbReference type="NCBI Taxonomy" id="54673"/>
    <lineage>
        <taxon>Eukaryota</taxon>
        <taxon>Fungi</taxon>
        <taxon>Dikarya</taxon>
        <taxon>Ascomycota</taxon>
        <taxon>Pezizomycotina</taxon>
        <taxon>Leotiomycetes</taxon>
        <taxon>Helotiales</taxon>
        <taxon>Sclerotiniaceae</taxon>
        <taxon>Botryotinia</taxon>
    </lineage>
</organism>
<proteinExistence type="predicted"/>
<evidence type="ECO:0000256" key="5">
    <source>
        <dbReference type="SAM" id="Phobius"/>
    </source>
</evidence>
<evidence type="ECO:0000256" key="3">
    <source>
        <dbReference type="ARBA" id="ARBA00022989"/>
    </source>
</evidence>
<evidence type="ECO:0000313" key="7">
    <source>
        <dbReference type="Proteomes" id="UP000297527"/>
    </source>
</evidence>
<evidence type="ECO:0008006" key="8">
    <source>
        <dbReference type="Google" id="ProtNLM"/>
    </source>
</evidence>
<keyword evidence="2 5" id="KW-0812">Transmembrane</keyword>
<reference evidence="6 7" key="1">
    <citation type="submission" date="2017-12" db="EMBL/GenBank/DDBJ databases">
        <title>Comparative genomics of Botrytis spp.</title>
        <authorList>
            <person name="Valero-Jimenez C.A."/>
            <person name="Tapia P."/>
            <person name="Veloso J."/>
            <person name="Silva-Moreno E."/>
            <person name="Staats M."/>
            <person name="Valdes J.H."/>
            <person name="Van Kan J.A.L."/>
        </authorList>
    </citation>
    <scope>NUCLEOTIDE SEQUENCE [LARGE SCALE GENOMIC DNA]</scope>
    <source>
        <strain evidence="6 7">MUCL11595</strain>
    </source>
</reference>
<feature type="transmembrane region" description="Helical" evidence="5">
    <location>
        <begin position="138"/>
        <end position="157"/>
    </location>
</feature>
<evidence type="ECO:0000256" key="2">
    <source>
        <dbReference type="ARBA" id="ARBA00022692"/>
    </source>
</evidence>
<dbReference type="Proteomes" id="UP000297527">
    <property type="component" value="Unassembled WGS sequence"/>
</dbReference>
<dbReference type="GO" id="GO:0005886">
    <property type="term" value="C:plasma membrane"/>
    <property type="evidence" value="ECO:0007669"/>
    <property type="project" value="TreeGrafter"/>
</dbReference>
<evidence type="ECO:0000256" key="1">
    <source>
        <dbReference type="ARBA" id="ARBA00004141"/>
    </source>
</evidence>
<dbReference type="PANTHER" id="PTHR23501">
    <property type="entry name" value="MAJOR FACILITATOR SUPERFAMILY"/>
    <property type="match status" value="1"/>
</dbReference>
<keyword evidence="3 5" id="KW-1133">Transmembrane helix</keyword>
<dbReference type="EMBL" id="PQXN01000231">
    <property type="protein sequence ID" value="TGO48702.1"/>
    <property type="molecule type" value="Genomic_DNA"/>
</dbReference>
<dbReference type="PANTHER" id="PTHR23501:SF198">
    <property type="entry name" value="AZOLE RESISTANCE PROTEIN 1-RELATED"/>
    <property type="match status" value="1"/>
</dbReference>
<protein>
    <recommendedName>
        <fullName evidence="8">Major facilitator superfamily (MFS) profile domain-containing protein</fullName>
    </recommendedName>
</protein>
<comment type="subcellular location">
    <subcellularLocation>
        <location evidence="1">Membrane</location>
        <topology evidence="1">Multi-pass membrane protein</topology>
    </subcellularLocation>
</comment>
<evidence type="ECO:0000256" key="4">
    <source>
        <dbReference type="ARBA" id="ARBA00023136"/>
    </source>
</evidence>
<dbReference type="AlphaFoldDB" id="A0A4Z1HN34"/>
<dbReference type="Gene3D" id="1.20.1250.20">
    <property type="entry name" value="MFS general substrate transporter like domains"/>
    <property type="match status" value="1"/>
</dbReference>
<dbReference type="InterPro" id="IPR036259">
    <property type="entry name" value="MFS_trans_sf"/>
</dbReference>
<sequence>MLICMMLFAIDSGLLTTLSFTTSYVRNAGFQVLTGLGVGVGFESGIIVAQTVMSNERIPVAISCVSLFMTLGRAVFVPVSQTLFQNRLVGGIEEMIPGLDARAFLDSRVTEIRALLETGGREGQLKKVLEAYVEGLRATFWVSAACAIGGFLAVCGLEWRSVRKEKKEEEH</sequence>
<dbReference type="OrthoDB" id="10021397at2759"/>
<dbReference type="GO" id="GO:0022857">
    <property type="term" value="F:transmembrane transporter activity"/>
    <property type="evidence" value="ECO:0007669"/>
    <property type="project" value="TreeGrafter"/>
</dbReference>
<accession>A0A4Z1HN34</accession>